<evidence type="ECO:0000259" key="7">
    <source>
        <dbReference type="Pfam" id="PF14322"/>
    </source>
</evidence>
<dbReference type="EMBL" id="JACSPP010000023">
    <property type="protein sequence ID" value="MBD8040558.1"/>
    <property type="molecule type" value="Genomic_DNA"/>
</dbReference>
<dbReference type="InterPro" id="IPR012944">
    <property type="entry name" value="SusD_RagB_dom"/>
</dbReference>
<proteinExistence type="inferred from homology"/>
<evidence type="ECO:0000256" key="2">
    <source>
        <dbReference type="ARBA" id="ARBA00006275"/>
    </source>
</evidence>
<dbReference type="Gene3D" id="1.25.40.390">
    <property type="match status" value="1"/>
</dbReference>
<sequence length="548" mass="62125">MKNKILSTLLVFVGIYLSGCKDSFLDRTPESSYTADNFYASDEALEAATAPLYNRAWFDYNSRPIMYLGSTRANDFYSPWAFPEFTTFQVTALSEDLANAWKSFYSVITIANQTINDVNTKCTADVSEEAKVKAIAESRLMRACAYFYMVRAWGPVIIIEDNQKIVDNPVLPLNREEDVFQFIINDLTYASENLPETASQQGRATRWGAEGMLAKVYLARSGWKKGGQRDEGDLELARQYAADVCDNSGLELLPNYEDLFKYKFNNNEESLLAMQWVPLGEWGVCNTLLSELAFSPEVVGGVSAWSGFYGGIDMLEQYELADTLRRNATFFTNGSYYPYICMADGGYTYTGTGTPIKKGVPGGPDDDNDGYVAAMNSPLNTYILRLADVYLTYAEACLGNNESLSSGPGLEYFNKVRYRGFNGKGSWRKSSITFDDIIKERRIEHCAEFSNWYDMVSWYCWQPQKMLSYFNNQKRGYRADVTIKDKQGYLHFGNRDSEGNFQEGPDHWTAPTVEINITDNDIFLPYPESDVIQNPLLKEEPVPYTFNE</sequence>
<dbReference type="Proteomes" id="UP000620874">
    <property type="component" value="Unassembled WGS sequence"/>
</dbReference>
<comment type="caution">
    <text evidence="8">The sequence shown here is derived from an EMBL/GenBank/DDBJ whole genome shotgun (WGS) entry which is preliminary data.</text>
</comment>
<accession>A0ABR8Y8L8</accession>
<evidence type="ECO:0000259" key="6">
    <source>
        <dbReference type="Pfam" id="PF07980"/>
    </source>
</evidence>
<keyword evidence="9" id="KW-1185">Reference proteome</keyword>
<feature type="domain" description="RagB/SusD" evidence="6">
    <location>
        <begin position="343"/>
        <end position="540"/>
    </location>
</feature>
<dbReference type="InterPro" id="IPR033985">
    <property type="entry name" value="SusD-like_N"/>
</dbReference>
<dbReference type="InterPro" id="IPR011990">
    <property type="entry name" value="TPR-like_helical_dom_sf"/>
</dbReference>
<dbReference type="SUPFAM" id="SSF48452">
    <property type="entry name" value="TPR-like"/>
    <property type="match status" value="1"/>
</dbReference>
<feature type="domain" description="SusD-like N-terminal" evidence="7">
    <location>
        <begin position="24"/>
        <end position="218"/>
    </location>
</feature>
<protein>
    <submittedName>
        <fullName evidence="8">RagB/SusD family nutrient uptake outer membrane protein</fullName>
    </submittedName>
</protein>
<evidence type="ECO:0000256" key="1">
    <source>
        <dbReference type="ARBA" id="ARBA00004442"/>
    </source>
</evidence>
<evidence type="ECO:0000313" key="8">
    <source>
        <dbReference type="EMBL" id="MBD8040558.1"/>
    </source>
</evidence>
<gene>
    <name evidence="8" type="ORF">H9625_08935</name>
</gene>
<evidence type="ECO:0000256" key="5">
    <source>
        <dbReference type="ARBA" id="ARBA00023237"/>
    </source>
</evidence>
<dbReference type="Pfam" id="PF07980">
    <property type="entry name" value="SusD_RagB"/>
    <property type="match status" value="1"/>
</dbReference>
<comment type="similarity">
    <text evidence="2">Belongs to the SusD family.</text>
</comment>
<keyword evidence="5" id="KW-0998">Cell outer membrane</keyword>
<dbReference type="RefSeq" id="WP_191763987.1">
    <property type="nucleotide sequence ID" value="NZ_JACSPP010000023.1"/>
</dbReference>
<evidence type="ECO:0000256" key="3">
    <source>
        <dbReference type="ARBA" id="ARBA00022729"/>
    </source>
</evidence>
<evidence type="ECO:0000256" key="4">
    <source>
        <dbReference type="ARBA" id="ARBA00023136"/>
    </source>
</evidence>
<keyword evidence="4" id="KW-0472">Membrane</keyword>
<organism evidence="8 9">
    <name type="scientific">Phocaeicola intestinalis</name>
    <dbReference type="NCBI Taxonomy" id="2762212"/>
    <lineage>
        <taxon>Bacteria</taxon>
        <taxon>Pseudomonadati</taxon>
        <taxon>Bacteroidota</taxon>
        <taxon>Bacteroidia</taxon>
        <taxon>Bacteroidales</taxon>
        <taxon>Bacteroidaceae</taxon>
        <taxon>Phocaeicola</taxon>
    </lineage>
</organism>
<comment type="subcellular location">
    <subcellularLocation>
        <location evidence="1">Cell outer membrane</location>
    </subcellularLocation>
</comment>
<evidence type="ECO:0000313" key="9">
    <source>
        <dbReference type="Proteomes" id="UP000620874"/>
    </source>
</evidence>
<name>A0ABR8Y8L8_9BACT</name>
<keyword evidence="3" id="KW-0732">Signal</keyword>
<dbReference type="Pfam" id="PF14322">
    <property type="entry name" value="SusD-like_3"/>
    <property type="match status" value="1"/>
</dbReference>
<reference evidence="8 9" key="1">
    <citation type="submission" date="2020-08" db="EMBL/GenBank/DDBJ databases">
        <title>A Genomic Blueprint of the Chicken Gut Microbiome.</title>
        <authorList>
            <person name="Gilroy R."/>
            <person name="Ravi A."/>
            <person name="Getino M."/>
            <person name="Pursley I."/>
            <person name="Horton D.L."/>
            <person name="Alikhan N.-F."/>
            <person name="Baker D."/>
            <person name="Gharbi K."/>
            <person name="Hall N."/>
            <person name="Watson M."/>
            <person name="Adriaenssens E.M."/>
            <person name="Foster-Nyarko E."/>
            <person name="Jarju S."/>
            <person name="Secka A."/>
            <person name="Antonio M."/>
            <person name="Oren A."/>
            <person name="Chaudhuri R."/>
            <person name="La Ragione R.M."/>
            <person name="Hildebrand F."/>
            <person name="Pallen M.J."/>
        </authorList>
    </citation>
    <scope>NUCLEOTIDE SEQUENCE [LARGE SCALE GENOMIC DNA]</scope>
    <source>
        <strain evidence="8 9">Sa1CVN1</strain>
    </source>
</reference>